<proteinExistence type="predicted"/>
<sequence>MSSCRLFFMLIHLHVRQIYILKHRIRINVSFCLQVMVGLKCHRLGYGNIQEVAVP</sequence>
<name>A0AAW1DAE4_9HEMI</name>
<comment type="caution">
    <text evidence="1">The sequence shown here is derived from an EMBL/GenBank/DDBJ whole genome shotgun (WGS) entry which is preliminary data.</text>
</comment>
<dbReference type="Proteomes" id="UP001461498">
    <property type="component" value="Unassembled WGS sequence"/>
</dbReference>
<evidence type="ECO:0000313" key="1">
    <source>
        <dbReference type="EMBL" id="KAK9507996.1"/>
    </source>
</evidence>
<protein>
    <submittedName>
        <fullName evidence="1">Uncharacterized protein</fullName>
    </submittedName>
</protein>
<reference evidence="1 2" key="1">
    <citation type="submission" date="2022-12" db="EMBL/GenBank/DDBJ databases">
        <title>Chromosome-level genome assembly of true bugs.</title>
        <authorList>
            <person name="Ma L."/>
            <person name="Li H."/>
        </authorList>
    </citation>
    <scope>NUCLEOTIDE SEQUENCE [LARGE SCALE GENOMIC DNA]</scope>
    <source>
        <strain evidence="1">Lab_2022b</strain>
    </source>
</reference>
<evidence type="ECO:0000313" key="2">
    <source>
        <dbReference type="Proteomes" id="UP001461498"/>
    </source>
</evidence>
<organism evidence="1 2">
    <name type="scientific">Rhynocoris fuscipes</name>
    <dbReference type="NCBI Taxonomy" id="488301"/>
    <lineage>
        <taxon>Eukaryota</taxon>
        <taxon>Metazoa</taxon>
        <taxon>Ecdysozoa</taxon>
        <taxon>Arthropoda</taxon>
        <taxon>Hexapoda</taxon>
        <taxon>Insecta</taxon>
        <taxon>Pterygota</taxon>
        <taxon>Neoptera</taxon>
        <taxon>Paraneoptera</taxon>
        <taxon>Hemiptera</taxon>
        <taxon>Heteroptera</taxon>
        <taxon>Panheteroptera</taxon>
        <taxon>Cimicomorpha</taxon>
        <taxon>Reduviidae</taxon>
        <taxon>Harpactorinae</taxon>
        <taxon>Harpactorini</taxon>
        <taxon>Rhynocoris</taxon>
    </lineage>
</organism>
<keyword evidence="2" id="KW-1185">Reference proteome</keyword>
<accession>A0AAW1DAE4</accession>
<gene>
    <name evidence="1" type="ORF">O3M35_007750</name>
</gene>
<dbReference type="AlphaFoldDB" id="A0AAW1DAE4"/>
<dbReference type="EMBL" id="JAPXFL010000004">
    <property type="protein sequence ID" value="KAK9507996.1"/>
    <property type="molecule type" value="Genomic_DNA"/>
</dbReference>